<reference evidence="2 3" key="1">
    <citation type="submission" date="2019-09" db="EMBL/GenBank/DDBJ databases">
        <title>Bird 10,000 Genomes (B10K) Project - Family phase.</title>
        <authorList>
            <person name="Zhang G."/>
        </authorList>
    </citation>
    <scope>NUCLEOTIDE SEQUENCE [LARGE SCALE GENOMIC DNA]</scope>
    <source>
        <strain evidence="2">B10K-LSUMZ-16893</strain>
    </source>
</reference>
<gene>
    <name evidence="2" type="ORF">EUDELE_R07314</name>
</gene>
<sequence length="197" mass="22413">AMMEESKLTGFQRRHLMDCVKRGDTLPLGCSPTSSRAPQPAEPACSPPRLCLPGRLPAKPHLRPAKVCQAGDAYARERFKPQARRDLEREKQRLQSILATGKDVVEHKAKQTLAQTKEEEAPEVDRFEELVNEVQERKEFLAEMEALGQGKRYRAIVLTEISQKLREMEIIDKERSKEMREITTKDFPIGNKSDSGD</sequence>
<name>A0A7K7VDJ7_EUDEL</name>
<proteinExistence type="predicted"/>
<protein>
    <submittedName>
        <fullName evidence="2">EVG1 protein</fullName>
    </submittedName>
</protein>
<dbReference type="PANTHER" id="PTHR28348:SF1">
    <property type="entry name" value="UPF0193 PROTEIN EVG1"/>
    <property type="match status" value="1"/>
</dbReference>
<comment type="caution">
    <text evidence="2">The sequence shown here is derived from an EMBL/GenBank/DDBJ whole genome shotgun (WGS) entry which is preliminary data.</text>
</comment>
<dbReference type="InterPro" id="IPR007914">
    <property type="entry name" value="UPF0193"/>
</dbReference>
<evidence type="ECO:0000256" key="1">
    <source>
        <dbReference type="SAM" id="MobiDB-lite"/>
    </source>
</evidence>
<dbReference type="Pfam" id="PF05250">
    <property type="entry name" value="UPF0193"/>
    <property type="match status" value="1"/>
</dbReference>
<feature type="non-terminal residue" evidence="2">
    <location>
        <position position="1"/>
    </location>
</feature>
<dbReference type="Proteomes" id="UP000533954">
    <property type="component" value="Unassembled WGS sequence"/>
</dbReference>
<dbReference type="PANTHER" id="PTHR28348">
    <property type="entry name" value="UPF0193 PROTEIN EVG1"/>
    <property type="match status" value="1"/>
</dbReference>
<organism evidence="2 3">
    <name type="scientific">Eudromia elegans</name>
    <name type="common">Elegant crested-tinamou</name>
    <dbReference type="NCBI Taxonomy" id="8805"/>
    <lineage>
        <taxon>Eukaryota</taxon>
        <taxon>Metazoa</taxon>
        <taxon>Chordata</taxon>
        <taxon>Craniata</taxon>
        <taxon>Vertebrata</taxon>
        <taxon>Euteleostomi</taxon>
        <taxon>Archelosauria</taxon>
        <taxon>Archosauria</taxon>
        <taxon>Dinosauria</taxon>
        <taxon>Saurischia</taxon>
        <taxon>Theropoda</taxon>
        <taxon>Coelurosauria</taxon>
        <taxon>Aves</taxon>
        <taxon>Palaeognathae</taxon>
        <taxon>Tinamiformes</taxon>
        <taxon>Tinamidae</taxon>
        <taxon>Eudromia</taxon>
    </lineage>
</organism>
<keyword evidence="3" id="KW-1185">Reference proteome</keyword>
<evidence type="ECO:0000313" key="3">
    <source>
        <dbReference type="Proteomes" id="UP000533954"/>
    </source>
</evidence>
<accession>A0A7K7VDJ7</accession>
<evidence type="ECO:0000313" key="2">
    <source>
        <dbReference type="EMBL" id="NXA39515.1"/>
    </source>
</evidence>
<dbReference type="EMBL" id="VZSX01000101">
    <property type="protein sequence ID" value="NXA39515.1"/>
    <property type="molecule type" value="Genomic_DNA"/>
</dbReference>
<dbReference type="AlphaFoldDB" id="A0A7K7VDJ7"/>
<dbReference type="OrthoDB" id="189770at2759"/>
<feature type="region of interest" description="Disordered" evidence="1">
    <location>
        <begin position="176"/>
        <end position="197"/>
    </location>
</feature>
<feature type="non-terminal residue" evidence="2">
    <location>
        <position position="197"/>
    </location>
</feature>